<protein>
    <recommendedName>
        <fullName evidence="1">DnaJ homologue subfamily C member 28 conserved domain-containing protein</fullName>
    </recommendedName>
</protein>
<dbReference type="EMBL" id="BNJG01000009">
    <property type="protein sequence ID" value="GHO61035.1"/>
    <property type="molecule type" value="Genomic_DNA"/>
</dbReference>
<dbReference type="Proteomes" id="UP000654345">
    <property type="component" value="Unassembled WGS sequence"/>
</dbReference>
<feature type="domain" description="DnaJ homologue subfamily C member 28 conserved" evidence="1">
    <location>
        <begin position="36"/>
        <end position="101"/>
    </location>
</feature>
<dbReference type="Pfam" id="PF09350">
    <property type="entry name" value="DJC28_CD"/>
    <property type="match status" value="1"/>
</dbReference>
<evidence type="ECO:0000313" key="2">
    <source>
        <dbReference type="EMBL" id="GHO61035.1"/>
    </source>
</evidence>
<name>A0ABQ3V848_9CHLR</name>
<sequence>MDFVDWRKVPGREKKQAEQLRGNSGRLGGRMYRDYIEEMIHEAQQRGEFDNLPGVGKPLNLDDNPYAGDKNLAYRLLKNNNELPPEVALVQEIEKQREQLAKKLDPITNRYRELRARRLSPSRQEKRIFNESRAKVAADYEEALRKLNKRILTLNISVPTAMHQPLIQVEKLLNEFNTTCPPFDL</sequence>
<reference evidence="2 3" key="1">
    <citation type="journal article" date="2021" name="Int. J. Syst. Evol. Microbiol.">
        <title>Reticulibacter mediterranei gen. nov., sp. nov., within the new family Reticulibacteraceae fam. nov., and Ktedonospora formicarum gen. nov., sp. nov., Ktedonobacter robiniae sp. nov., Dictyobacter formicarum sp. nov. and Dictyobacter arantiisoli sp. nov., belonging to the class Ktedonobacteria.</title>
        <authorList>
            <person name="Yabe S."/>
            <person name="Zheng Y."/>
            <person name="Wang C.M."/>
            <person name="Sakai Y."/>
            <person name="Abe K."/>
            <person name="Yokota A."/>
            <person name="Donadio S."/>
            <person name="Cavaletti L."/>
            <person name="Monciardini P."/>
        </authorList>
    </citation>
    <scope>NUCLEOTIDE SEQUENCE [LARGE SCALE GENOMIC DNA]</scope>
    <source>
        <strain evidence="2 3">SOSP1-30</strain>
    </source>
</reference>
<evidence type="ECO:0000259" key="1">
    <source>
        <dbReference type="Pfam" id="PF09350"/>
    </source>
</evidence>
<proteinExistence type="predicted"/>
<dbReference type="InterPro" id="IPR018961">
    <property type="entry name" value="DnaJ_homolog_subfam-C_membr-28"/>
</dbReference>
<dbReference type="PANTHER" id="PTHR39158">
    <property type="entry name" value="OS08G0560600 PROTEIN"/>
    <property type="match status" value="1"/>
</dbReference>
<dbReference type="PANTHER" id="PTHR39158:SF1">
    <property type="entry name" value="DNAJ HOMOLOG SUBFAMILY C MEMBER 28"/>
    <property type="match status" value="1"/>
</dbReference>
<comment type="caution">
    <text evidence="2">The sequence shown here is derived from an EMBL/GenBank/DDBJ whole genome shotgun (WGS) entry which is preliminary data.</text>
</comment>
<gene>
    <name evidence="2" type="ORF">KSB_95100</name>
</gene>
<evidence type="ECO:0000313" key="3">
    <source>
        <dbReference type="Proteomes" id="UP000654345"/>
    </source>
</evidence>
<dbReference type="InterPro" id="IPR052573">
    <property type="entry name" value="DnaJ_C_subfamily_28"/>
</dbReference>
<organism evidence="2 3">
    <name type="scientific">Ktedonobacter robiniae</name>
    <dbReference type="NCBI Taxonomy" id="2778365"/>
    <lineage>
        <taxon>Bacteria</taxon>
        <taxon>Bacillati</taxon>
        <taxon>Chloroflexota</taxon>
        <taxon>Ktedonobacteria</taxon>
        <taxon>Ktedonobacterales</taxon>
        <taxon>Ktedonobacteraceae</taxon>
        <taxon>Ktedonobacter</taxon>
    </lineage>
</organism>
<dbReference type="RefSeq" id="WP_201377042.1">
    <property type="nucleotide sequence ID" value="NZ_BNJG01000009.1"/>
</dbReference>
<accession>A0ABQ3V848</accession>
<keyword evidence="3" id="KW-1185">Reference proteome</keyword>